<dbReference type="EMBL" id="PVEP01000005">
    <property type="protein sequence ID" value="PQV56271.1"/>
    <property type="molecule type" value="Genomic_DNA"/>
</dbReference>
<evidence type="ECO:0000313" key="3">
    <source>
        <dbReference type="EMBL" id="PQV56271.1"/>
    </source>
</evidence>
<dbReference type="Pfam" id="PF00563">
    <property type="entry name" value="EAL"/>
    <property type="match status" value="1"/>
</dbReference>
<dbReference type="InterPro" id="IPR029787">
    <property type="entry name" value="Nucleotide_cyclase"/>
</dbReference>
<dbReference type="InterPro" id="IPR001633">
    <property type="entry name" value="EAL_dom"/>
</dbReference>
<accession>A0A2S8S629</accession>
<dbReference type="Pfam" id="PF00990">
    <property type="entry name" value="GGDEF"/>
    <property type="match status" value="1"/>
</dbReference>
<dbReference type="InterPro" id="IPR035919">
    <property type="entry name" value="EAL_sf"/>
</dbReference>
<evidence type="ECO:0000313" key="4">
    <source>
        <dbReference type="Proteomes" id="UP000238338"/>
    </source>
</evidence>
<comment type="caution">
    <text evidence="3">The sequence shown here is derived from an EMBL/GenBank/DDBJ whole genome shotgun (WGS) entry which is preliminary data.</text>
</comment>
<dbReference type="GO" id="GO:0071111">
    <property type="term" value="F:cyclic-guanylate-specific phosphodiesterase activity"/>
    <property type="evidence" value="ECO:0007669"/>
    <property type="project" value="InterPro"/>
</dbReference>
<dbReference type="InterPro" id="IPR050706">
    <property type="entry name" value="Cyclic-di-GMP_PDE-like"/>
</dbReference>
<dbReference type="Gene3D" id="3.20.20.450">
    <property type="entry name" value="EAL domain"/>
    <property type="match status" value="1"/>
</dbReference>
<sequence length="505" mass="54062">MTSRDFSQKLHWLIRPDVLALGPGVAAGGWFFGPEGAAVAGALGIPLAILGATRGRAGRGAAPPPSGTAPREVITAALDTAFRNGAATHDRMACFAICMDDPHLILTQFGRSGYDRIMAAFEDRIRGALRNGDVLRQFDGGRFAVAVTAHRRIDLESAIQIAARLQKRLCEPVSLDGTTVYGSVSVGFCLPSRAPERSGAAILAAAEGALDEAWSNGPGAIRAYTPDMRHRQRRTDDLTEEIERALDTGEIVAFFQPQLSTDTGEVTGFEALARWMHPTRGILPPAEFMPAIAASGLGGRLNETILTQALSALRAWDRAGLEVGSVAVNFSSEELRDPNLVARLKWDLDRFDLPPQRLSIEVLESVVAETDDDMIVRNLTALSKLGCGIDLDDFGTGHAAIASIRRFSVSRIKIDRSFVAGADTDPEQQKIITAILSLAEQLGVETLAEGVESLSEHALLAQLGCTHVQGFAIARPMPLQSTHGWLASHRAKLERTPGLSGRAAS</sequence>
<dbReference type="OrthoDB" id="9814202at2"/>
<dbReference type="PROSITE" id="PS50887">
    <property type="entry name" value="GGDEF"/>
    <property type="match status" value="1"/>
</dbReference>
<dbReference type="SMART" id="SM00267">
    <property type="entry name" value="GGDEF"/>
    <property type="match status" value="1"/>
</dbReference>
<dbReference type="PROSITE" id="PS50883">
    <property type="entry name" value="EAL"/>
    <property type="match status" value="1"/>
</dbReference>
<dbReference type="Gene3D" id="3.30.70.270">
    <property type="match status" value="1"/>
</dbReference>
<dbReference type="SUPFAM" id="SSF55073">
    <property type="entry name" value="Nucleotide cyclase"/>
    <property type="match status" value="1"/>
</dbReference>
<dbReference type="PANTHER" id="PTHR33121">
    <property type="entry name" value="CYCLIC DI-GMP PHOSPHODIESTERASE PDEF"/>
    <property type="match status" value="1"/>
</dbReference>
<proteinExistence type="predicted"/>
<dbReference type="PANTHER" id="PTHR33121:SF70">
    <property type="entry name" value="SIGNALING PROTEIN YKOW"/>
    <property type="match status" value="1"/>
</dbReference>
<dbReference type="SMART" id="SM00052">
    <property type="entry name" value="EAL"/>
    <property type="match status" value="1"/>
</dbReference>
<dbReference type="SUPFAM" id="SSF141868">
    <property type="entry name" value="EAL domain-like"/>
    <property type="match status" value="1"/>
</dbReference>
<dbReference type="AlphaFoldDB" id="A0A2S8S629"/>
<reference evidence="3 4" key="1">
    <citation type="submission" date="2018-02" db="EMBL/GenBank/DDBJ databases">
        <title>Genomic Encyclopedia of Archaeal and Bacterial Type Strains, Phase II (KMG-II): from individual species to whole genera.</title>
        <authorList>
            <person name="Goeker M."/>
        </authorList>
    </citation>
    <scope>NUCLEOTIDE SEQUENCE [LARGE SCALE GENOMIC DNA]</scope>
    <source>
        <strain evidence="3 4">DSM 18921</strain>
    </source>
</reference>
<dbReference type="CDD" id="cd01948">
    <property type="entry name" value="EAL"/>
    <property type="match status" value="1"/>
</dbReference>
<name>A0A2S8S629_9RHOB</name>
<dbReference type="InterPro" id="IPR043128">
    <property type="entry name" value="Rev_trsase/Diguanyl_cyclase"/>
</dbReference>
<evidence type="ECO:0000259" key="2">
    <source>
        <dbReference type="PROSITE" id="PS50887"/>
    </source>
</evidence>
<feature type="domain" description="EAL" evidence="1">
    <location>
        <begin position="235"/>
        <end position="490"/>
    </location>
</feature>
<gene>
    <name evidence="3" type="ORF">LX70_02536</name>
</gene>
<organism evidence="3 4">
    <name type="scientific">Albidovulum denitrificans</name>
    <dbReference type="NCBI Taxonomy" id="404881"/>
    <lineage>
        <taxon>Bacteria</taxon>
        <taxon>Pseudomonadati</taxon>
        <taxon>Pseudomonadota</taxon>
        <taxon>Alphaproteobacteria</taxon>
        <taxon>Rhodobacterales</taxon>
        <taxon>Paracoccaceae</taxon>
        <taxon>Albidovulum</taxon>
    </lineage>
</organism>
<protein>
    <submittedName>
        <fullName evidence="3">Diguanylate cyclase/phosphodiesterase</fullName>
    </submittedName>
</protein>
<dbReference type="RefSeq" id="WP_105515126.1">
    <property type="nucleotide sequence ID" value="NZ_PVEP01000005.1"/>
</dbReference>
<evidence type="ECO:0000259" key="1">
    <source>
        <dbReference type="PROSITE" id="PS50883"/>
    </source>
</evidence>
<keyword evidence="4" id="KW-1185">Reference proteome</keyword>
<dbReference type="InterPro" id="IPR000160">
    <property type="entry name" value="GGDEF_dom"/>
</dbReference>
<dbReference type="Proteomes" id="UP000238338">
    <property type="component" value="Unassembled WGS sequence"/>
</dbReference>
<feature type="domain" description="GGDEF" evidence="2">
    <location>
        <begin position="90"/>
        <end position="226"/>
    </location>
</feature>